<feature type="non-terminal residue" evidence="3">
    <location>
        <position position="1"/>
    </location>
</feature>
<dbReference type="EMBL" id="CAJOBC010101149">
    <property type="protein sequence ID" value="CAF4471798.1"/>
    <property type="molecule type" value="Genomic_DNA"/>
</dbReference>
<dbReference type="Proteomes" id="UP000681722">
    <property type="component" value="Unassembled WGS sequence"/>
</dbReference>
<evidence type="ECO:0000313" key="3">
    <source>
        <dbReference type="EMBL" id="CAF1596750.1"/>
    </source>
</evidence>
<feature type="transmembrane region" description="Helical" evidence="2">
    <location>
        <begin position="115"/>
        <end position="136"/>
    </location>
</feature>
<evidence type="ECO:0000313" key="5">
    <source>
        <dbReference type="Proteomes" id="UP000663829"/>
    </source>
</evidence>
<evidence type="ECO:0000256" key="2">
    <source>
        <dbReference type="SAM" id="Phobius"/>
    </source>
</evidence>
<reference evidence="3" key="1">
    <citation type="submission" date="2021-02" db="EMBL/GenBank/DDBJ databases">
        <authorList>
            <person name="Nowell W R."/>
        </authorList>
    </citation>
    <scope>NUCLEOTIDE SEQUENCE</scope>
</reference>
<dbReference type="AlphaFoldDB" id="A0A816AJI0"/>
<keyword evidence="2" id="KW-1133">Transmembrane helix</keyword>
<comment type="caution">
    <text evidence="3">The sequence shown here is derived from an EMBL/GenBank/DDBJ whole genome shotgun (WGS) entry which is preliminary data.</text>
</comment>
<protein>
    <submittedName>
        <fullName evidence="3">Uncharacterized protein</fullName>
    </submittedName>
</protein>
<evidence type="ECO:0000313" key="4">
    <source>
        <dbReference type="EMBL" id="CAF4471798.1"/>
    </source>
</evidence>
<feature type="compositionally biased region" description="Basic and acidic residues" evidence="1">
    <location>
        <begin position="1"/>
        <end position="64"/>
    </location>
</feature>
<proteinExistence type="predicted"/>
<keyword evidence="5" id="KW-1185">Reference proteome</keyword>
<dbReference type="EMBL" id="CAJNOQ010034844">
    <property type="protein sequence ID" value="CAF1596750.1"/>
    <property type="molecule type" value="Genomic_DNA"/>
</dbReference>
<name>A0A816AJI0_9BILA</name>
<feature type="region of interest" description="Disordered" evidence="1">
    <location>
        <begin position="1"/>
        <end position="84"/>
    </location>
</feature>
<accession>A0A816AJI0</accession>
<keyword evidence="2" id="KW-0472">Membrane</keyword>
<organism evidence="3 5">
    <name type="scientific">Didymodactylos carnosus</name>
    <dbReference type="NCBI Taxonomy" id="1234261"/>
    <lineage>
        <taxon>Eukaryota</taxon>
        <taxon>Metazoa</taxon>
        <taxon>Spiralia</taxon>
        <taxon>Gnathifera</taxon>
        <taxon>Rotifera</taxon>
        <taxon>Eurotatoria</taxon>
        <taxon>Bdelloidea</taxon>
        <taxon>Philodinida</taxon>
        <taxon>Philodinidae</taxon>
        <taxon>Didymodactylos</taxon>
    </lineage>
</organism>
<gene>
    <name evidence="3" type="ORF">GPM918_LOCUS42144</name>
    <name evidence="4" type="ORF">SRO942_LOCUS43328</name>
</gene>
<dbReference type="Proteomes" id="UP000663829">
    <property type="component" value="Unassembled WGS sequence"/>
</dbReference>
<sequence length="140" mass="15519">RKHADVYGEHPDTHESSDEKHSGTDEESSDGEHPDTREESSDGKHYPDTTEDSSDRTHPNRDGESSVVKYVPVTDEKPSNGTQYLIKDEEPLIQKYNKTAVGPPKQSGSTINKSTSLLIIQTSITIFLLVVCYPLGFDSL</sequence>
<evidence type="ECO:0000256" key="1">
    <source>
        <dbReference type="SAM" id="MobiDB-lite"/>
    </source>
</evidence>
<keyword evidence="2" id="KW-0812">Transmembrane</keyword>